<dbReference type="AlphaFoldDB" id="A0A4Y7LAN6"/>
<proteinExistence type="predicted"/>
<reference evidence="1 2" key="1">
    <citation type="journal article" date="2018" name="Science">
        <title>The opium poppy genome and morphinan production.</title>
        <authorList>
            <person name="Guo L."/>
            <person name="Winzer T."/>
            <person name="Yang X."/>
            <person name="Li Y."/>
            <person name="Ning Z."/>
            <person name="He Z."/>
            <person name="Teodor R."/>
            <person name="Lu Y."/>
            <person name="Bowser T.A."/>
            <person name="Graham I.A."/>
            <person name="Ye K."/>
        </authorList>
    </citation>
    <scope>NUCLEOTIDE SEQUENCE [LARGE SCALE GENOMIC DNA]</scope>
    <source>
        <strain evidence="2">cv. HN1</strain>
        <tissue evidence="1">Leaves</tissue>
    </source>
</reference>
<gene>
    <name evidence="1" type="ORF">C5167_044629</name>
</gene>
<keyword evidence="2" id="KW-1185">Reference proteome</keyword>
<name>A0A4Y7LAN6_PAPSO</name>
<dbReference type="Proteomes" id="UP000316621">
    <property type="component" value="Chromosome 10"/>
</dbReference>
<evidence type="ECO:0000313" key="2">
    <source>
        <dbReference type="Proteomes" id="UP000316621"/>
    </source>
</evidence>
<dbReference type="Gramene" id="RZC82067">
    <property type="protein sequence ID" value="RZC82067"/>
    <property type="gene ID" value="C5167_044629"/>
</dbReference>
<accession>A0A4Y7LAN6</accession>
<sequence>MKTINKESIKVQYVQRIHTLCVSSAADIYPDLQVV</sequence>
<organism evidence="1 2">
    <name type="scientific">Papaver somniferum</name>
    <name type="common">Opium poppy</name>
    <dbReference type="NCBI Taxonomy" id="3469"/>
    <lineage>
        <taxon>Eukaryota</taxon>
        <taxon>Viridiplantae</taxon>
        <taxon>Streptophyta</taxon>
        <taxon>Embryophyta</taxon>
        <taxon>Tracheophyta</taxon>
        <taxon>Spermatophyta</taxon>
        <taxon>Magnoliopsida</taxon>
        <taxon>Ranunculales</taxon>
        <taxon>Papaveraceae</taxon>
        <taxon>Papaveroideae</taxon>
        <taxon>Papaver</taxon>
    </lineage>
</organism>
<protein>
    <submittedName>
        <fullName evidence="1">Uncharacterized protein</fullName>
    </submittedName>
</protein>
<dbReference type="EMBL" id="CM010724">
    <property type="protein sequence ID" value="RZC82067.1"/>
    <property type="molecule type" value="Genomic_DNA"/>
</dbReference>
<evidence type="ECO:0000313" key="1">
    <source>
        <dbReference type="EMBL" id="RZC82067.1"/>
    </source>
</evidence>